<dbReference type="AlphaFoldDB" id="A0A916WIT3"/>
<keyword evidence="3" id="KW-1185">Reference proteome</keyword>
<dbReference type="Proteomes" id="UP000606922">
    <property type="component" value="Unassembled WGS sequence"/>
</dbReference>
<reference evidence="2" key="1">
    <citation type="journal article" date="2014" name="Int. J. Syst. Evol. Microbiol.">
        <title>Complete genome sequence of Corynebacterium casei LMG S-19264T (=DSM 44701T), isolated from a smear-ripened cheese.</title>
        <authorList>
            <consortium name="US DOE Joint Genome Institute (JGI-PGF)"/>
            <person name="Walter F."/>
            <person name="Albersmeier A."/>
            <person name="Kalinowski J."/>
            <person name="Ruckert C."/>
        </authorList>
    </citation>
    <scope>NUCLEOTIDE SEQUENCE</scope>
    <source>
        <strain evidence="2">CGMCC 1.12813</strain>
    </source>
</reference>
<comment type="caution">
    <text evidence="2">The sequence shown here is derived from an EMBL/GenBank/DDBJ whole genome shotgun (WGS) entry which is preliminary data.</text>
</comment>
<protein>
    <submittedName>
        <fullName evidence="2">Uncharacterized protein</fullName>
    </submittedName>
</protein>
<organism evidence="2 3">
    <name type="scientific">Conyzicola nivalis</name>
    <dbReference type="NCBI Taxonomy" id="1477021"/>
    <lineage>
        <taxon>Bacteria</taxon>
        <taxon>Bacillati</taxon>
        <taxon>Actinomycetota</taxon>
        <taxon>Actinomycetes</taxon>
        <taxon>Micrococcales</taxon>
        <taxon>Microbacteriaceae</taxon>
        <taxon>Conyzicola</taxon>
    </lineage>
</organism>
<evidence type="ECO:0000313" key="3">
    <source>
        <dbReference type="Proteomes" id="UP000606922"/>
    </source>
</evidence>
<sequence>MMDSDDVAERRRSELERHAAVLFCAAALTMAIICGSVIVSGWFAGVLVDRWERVFWAGSLLGGVMVSVFAAAALPSGSDARRAAVRITSLLRVGLLLFVVAPAVCIVALVGDFYKL</sequence>
<keyword evidence="1" id="KW-0472">Membrane</keyword>
<accession>A0A916WIT3</accession>
<gene>
    <name evidence="2" type="ORF">GCM10010979_15740</name>
</gene>
<feature type="transmembrane region" description="Helical" evidence="1">
    <location>
        <begin position="54"/>
        <end position="74"/>
    </location>
</feature>
<keyword evidence="1" id="KW-1133">Transmembrane helix</keyword>
<evidence type="ECO:0000313" key="2">
    <source>
        <dbReference type="EMBL" id="GGB01986.1"/>
    </source>
</evidence>
<evidence type="ECO:0000256" key="1">
    <source>
        <dbReference type="SAM" id="Phobius"/>
    </source>
</evidence>
<feature type="transmembrane region" description="Helical" evidence="1">
    <location>
        <begin position="20"/>
        <end position="48"/>
    </location>
</feature>
<feature type="transmembrane region" description="Helical" evidence="1">
    <location>
        <begin position="95"/>
        <end position="114"/>
    </location>
</feature>
<dbReference type="RefSeq" id="WP_188510090.1">
    <property type="nucleotide sequence ID" value="NZ_BMGB01000001.1"/>
</dbReference>
<reference evidence="2" key="2">
    <citation type="submission" date="2020-09" db="EMBL/GenBank/DDBJ databases">
        <authorList>
            <person name="Sun Q."/>
            <person name="Zhou Y."/>
        </authorList>
    </citation>
    <scope>NUCLEOTIDE SEQUENCE</scope>
    <source>
        <strain evidence="2">CGMCC 1.12813</strain>
    </source>
</reference>
<dbReference type="EMBL" id="BMGB01000001">
    <property type="protein sequence ID" value="GGB01986.1"/>
    <property type="molecule type" value="Genomic_DNA"/>
</dbReference>
<name>A0A916WIT3_9MICO</name>
<keyword evidence="1" id="KW-0812">Transmembrane</keyword>
<proteinExistence type="predicted"/>